<keyword evidence="9" id="KW-1185">Reference proteome</keyword>
<dbReference type="GO" id="GO:0042147">
    <property type="term" value="P:retrograde transport, endosome to Golgi"/>
    <property type="evidence" value="ECO:0007669"/>
    <property type="project" value="EnsemblFungi"/>
</dbReference>
<dbReference type="InterPro" id="IPR045176">
    <property type="entry name" value="Got1"/>
</dbReference>
<evidence type="ECO:0000256" key="7">
    <source>
        <dbReference type="SAM" id="Phobius"/>
    </source>
</evidence>
<evidence type="ECO:0000313" key="8">
    <source>
        <dbReference type="EMBL" id="ODV95075.1"/>
    </source>
</evidence>
<evidence type="ECO:0000256" key="4">
    <source>
        <dbReference type="ARBA" id="ARBA00023034"/>
    </source>
</evidence>
<evidence type="ECO:0000256" key="3">
    <source>
        <dbReference type="ARBA" id="ARBA00022989"/>
    </source>
</evidence>
<dbReference type="STRING" id="669874.A0A1E4TTK5"/>
<protein>
    <submittedName>
        <fullName evidence="8">Uncharacterized protein</fullName>
    </submittedName>
</protein>
<feature type="transmembrane region" description="Helical" evidence="7">
    <location>
        <begin position="64"/>
        <end position="80"/>
    </location>
</feature>
<dbReference type="Proteomes" id="UP000094236">
    <property type="component" value="Unassembled WGS sequence"/>
</dbReference>
<dbReference type="GO" id="GO:0000137">
    <property type="term" value="C:Golgi cis cisterna"/>
    <property type="evidence" value="ECO:0007669"/>
    <property type="project" value="EnsemblFungi"/>
</dbReference>
<organism evidence="8 9">
    <name type="scientific">Pachysolen tannophilus NRRL Y-2460</name>
    <dbReference type="NCBI Taxonomy" id="669874"/>
    <lineage>
        <taxon>Eukaryota</taxon>
        <taxon>Fungi</taxon>
        <taxon>Dikarya</taxon>
        <taxon>Ascomycota</taxon>
        <taxon>Saccharomycotina</taxon>
        <taxon>Pichiomycetes</taxon>
        <taxon>Pachysolenaceae</taxon>
        <taxon>Pachysolen</taxon>
    </lineage>
</organism>
<dbReference type="PANTHER" id="PTHR21493">
    <property type="entry name" value="CGI-141-RELATED/LIPASE CONTAINING PROTEIN"/>
    <property type="match status" value="1"/>
</dbReference>
<name>A0A1E4TTK5_PACTA</name>
<dbReference type="PANTHER" id="PTHR21493:SF9">
    <property type="entry name" value="GOLGI TRANSPORT PROTEIN 1-RELATED"/>
    <property type="match status" value="1"/>
</dbReference>
<dbReference type="Pfam" id="PF04178">
    <property type="entry name" value="Got1"/>
    <property type="match status" value="1"/>
</dbReference>
<gene>
    <name evidence="8" type="ORF">PACTADRAFT_86239</name>
</gene>
<sequence length="139" mass="15272">MIWLSESQKFGVGFTAAGVLFFIFGILTIFDSALLALGNILFVTGITLIIGPKKTLIFFTRQHKIRGSICFALGILLILLKRSFLGFIVETIGILALFGDFFAIIVQFLRSIPYVGPLLSHPYIAPTIDRIAGVRVLPV</sequence>
<keyword evidence="5 7" id="KW-0472">Membrane</keyword>
<evidence type="ECO:0000256" key="6">
    <source>
        <dbReference type="ARBA" id="ARBA00025799"/>
    </source>
</evidence>
<dbReference type="GO" id="GO:0005829">
    <property type="term" value="C:cytosol"/>
    <property type="evidence" value="ECO:0007669"/>
    <property type="project" value="GOC"/>
</dbReference>
<dbReference type="OrthoDB" id="204784at2759"/>
<dbReference type="GO" id="GO:0006888">
    <property type="term" value="P:endoplasmic reticulum to Golgi vesicle-mediated transport"/>
    <property type="evidence" value="ECO:0007669"/>
    <property type="project" value="EnsemblFungi"/>
</dbReference>
<accession>A0A1E4TTK5</accession>
<comment type="subcellular location">
    <subcellularLocation>
        <location evidence="1">Golgi apparatus membrane</location>
        <topology evidence="1">Multi-pass membrane protein</topology>
    </subcellularLocation>
</comment>
<comment type="similarity">
    <text evidence="6">Belongs to the GOT1 family.</text>
</comment>
<dbReference type="GO" id="GO:0030134">
    <property type="term" value="C:COPII-coated ER to Golgi transport vesicle"/>
    <property type="evidence" value="ECO:0007669"/>
    <property type="project" value="EnsemblFungi"/>
</dbReference>
<dbReference type="EMBL" id="KV454015">
    <property type="protein sequence ID" value="ODV95075.1"/>
    <property type="molecule type" value="Genomic_DNA"/>
</dbReference>
<keyword evidence="4" id="KW-0333">Golgi apparatus</keyword>
<reference evidence="9" key="1">
    <citation type="submission" date="2016-05" db="EMBL/GenBank/DDBJ databases">
        <title>Comparative genomics of biotechnologically important yeasts.</title>
        <authorList>
            <consortium name="DOE Joint Genome Institute"/>
            <person name="Riley R."/>
            <person name="Haridas S."/>
            <person name="Wolfe K.H."/>
            <person name="Lopes M.R."/>
            <person name="Hittinger C.T."/>
            <person name="Goker M."/>
            <person name="Salamov A."/>
            <person name="Wisecaver J."/>
            <person name="Long T.M."/>
            <person name="Aerts A.L."/>
            <person name="Barry K."/>
            <person name="Choi C."/>
            <person name="Clum A."/>
            <person name="Coughlan A.Y."/>
            <person name="Deshpande S."/>
            <person name="Douglass A.P."/>
            <person name="Hanson S.J."/>
            <person name="Klenk H.-P."/>
            <person name="Labutti K."/>
            <person name="Lapidus A."/>
            <person name="Lindquist E."/>
            <person name="Lipzen A."/>
            <person name="Meier-Kolthoff J.P."/>
            <person name="Ohm R.A."/>
            <person name="Otillar R.P."/>
            <person name="Pangilinan J."/>
            <person name="Peng Y."/>
            <person name="Rokas A."/>
            <person name="Rosa C.A."/>
            <person name="Scheuner C."/>
            <person name="Sibirny A.A."/>
            <person name="Slot J.C."/>
            <person name="Stielow J.B."/>
            <person name="Sun H."/>
            <person name="Kurtzman C.P."/>
            <person name="Blackwell M."/>
            <person name="Grigoriev I.V."/>
            <person name="Jeffries T.W."/>
        </authorList>
    </citation>
    <scope>NUCLEOTIDE SEQUENCE [LARGE SCALE GENOMIC DNA]</scope>
    <source>
        <strain evidence="9">NRRL Y-2460</strain>
    </source>
</reference>
<evidence type="ECO:0000256" key="1">
    <source>
        <dbReference type="ARBA" id="ARBA00004653"/>
    </source>
</evidence>
<keyword evidence="2 7" id="KW-0812">Transmembrane</keyword>
<evidence type="ECO:0000256" key="5">
    <source>
        <dbReference type="ARBA" id="ARBA00023136"/>
    </source>
</evidence>
<proteinExistence type="inferred from homology"/>
<dbReference type="AlphaFoldDB" id="A0A1E4TTK5"/>
<feature type="transmembrane region" description="Helical" evidence="7">
    <location>
        <begin position="12"/>
        <end position="30"/>
    </location>
</feature>
<dbReference type="GO" id="GO:0005783">
    <property type="term" value="C:endoplasmic reticulum"/>
    <property type="evidence" value="ECO:0007669"/>
    <property type="project" value="EnsemblFungi"/>
</dbReference>
<feature type="transmembrane region" description="Helical" evidence="7">
    <location>
        <begin position="86"/>
        <end position="109"/>
    </location>
</feature>
<evidence type="ECO:0000313" key="9">
    <source>
        <dbReference type="Proteomes" id="UP000094236"/>
    </source>
</evidence>
<keyword evidence="3 7" id="KW-1133">Transmembrane helix</keyword>
<dbReference type="InterPro" id="IPR007305">
    <property type="entry name" value="Vesicle_transpt_Got1/SFT2"/>
</dbReference>
<feature type="transmembrane region" description="Helical" evidence="7">
    <location>
        <begin position="36"/>
        <end position="52"/>
    </location>
</feature>
<dbReference type="GO" id="GO:0000139">
    <property type="term" value="C:Golgi membrane"/>
    <property type="evidence" value="ECO:0007669"/>
    <property type="project" value="UniProtKB-SubCell"/>
</dbReference>
<evidence type="ECO:0000256" key="2">
    <source>
        <dbReference type="ARBA" id="ARBA00022692"/>
    </source>
</evidence>